<reference evidence="10" key="1">
    <citation type="journal article" date="2012" name="PLoS Genet.">
        <title>Comparative analysis of the genomes of two field isolates of the rice blast fungus Magnaporthe oryzae.</title>
        <authorList>
            <person name="Xue M."/>
            <person name="Yang J."/>
            <person name="Li Z."/>
            <person name="Hu S."/>
            <person name="Yao N."/>
            <person name="Dean R.A."/>
            <person name="Zhao W."/>
            <person name="Shen M."/>
            <person name="Zhang H."/>
            <person name="Li C."/>
            <person name="Liu L."/>
            <person name="Cao L."/>
            <person name="Xu X."/>
            <person name="Xing Y."/>
            <person name="Hsiang T."/>
            <person name="Zhang Z."/>
            <person name="Xu J.R."/>
            <person name="Peng Y.L."/>
        </authorList>
    </citation>
    <scope>NUCLEOTIDE SEQUENCE</scope>
    <source>
        <strain evidence="10">Y34</strain>
    </source>
</reference>
<evidence type="ECO:0000313" key="10">
    <source>
        <dbReference type="EMBL" id="ELQ37546.1"/>
    </source>
</evidence>
<evidence type="ECO:0000256" key="2">
    <source>
        <dbReference type="ARBA" id="ARBA00022448"/>
    </source>
</evidence>
<keyword evidence="4 8" id="KW-0812">Transmembrane</keyword>
<dbReference type="Pfam" id="PF00083">
    <property type="entry name" value="Sugar_tr"/>
    <property type="match status" value="1"/>
</dbReference>
<comment type="subcellular location">
    <subcellularLocation>
        <location evidence="1">Membrane</location>
        <topology evidence="1">Multi-pass membrane protein</topology>
    </subcellularLocation>
</comment>
<feature type="domain" description="Major facilitator superfamily (MFS) profile" evidence="9">
    <location>
        <begin position="59"/>
        <end position="556"/>
    </location>
</feature>
<dbReference type="AlphaFoldDB" id="A0AA97PK10"/>
<evidence type="ECO:0000256" key="7">
    <source>
        <dbReference type="SAM" id="MobiDB-lite"/>
    </source>
</evidence>
<dbReference type="Proteomes" id="UP000011086">
    <property type="component" value="Unassembled WGS sequence"/>
</dbReference>
<evidence type="ECO:0000256" key="8">
    <source>
        <dbReference type="SAM" id="Phobius"/>
    </source>
</evidence>
<feature type="transmembrane region" description="Helical" evidence="8">
    <location>
        <begin position="394"/>
        <end position="414"/>
    </location>
</feature>
<dbReference type="SUPFAM" id="SSF103473">
    <property type="entry name" value="MFS general substrate transporter"/>
    <property type="match status" value="1"/>
</dbReference>
<feature type="transmembrane region" description="Helical" evidence="8">
    <location>
        <begin position="173"/>
        <end position="193"/>
    </location>
</feature>
<dbReference type="PROSITE" id="PS50850">
    <property type="entry name" value="MFS"/>
    <property type="match status" value="1"/>
</dbReference>
<dbReference type="CDD" id="cd17364">
    <property type="entry name" value="MFS_PhT"/>
    <property type="match status" value="1"/>
</dbReference>
<feature type="compositionally biased region" description="Gly residues" evidence="7">
    <location>
        <begin position="569"/>
        <end position="580"/>
    </location>
</feature>
<dbReference type="EMBL" id="JH794014">
    <property type="protein sequence ID" value="ELQ37546.1"/>
    <property type="molecule type" value="Genomic_DNA"/>
</dbReference>
<feature type="compositionally biased region" description="Basic residues" evidence="7">
    <location>
        <begin position="688"/>
        <end position="700"/>
    </location>
</feature>
<dbReference type="InterPro" id="IPR020846">
    <property type="entry name" value="MFS_dom"/>
</dbReference>
<feature type="transmembrane region" description="Helical" evidence="8">
    <location>
        <begin position="452"/>
        <end position="473"/>
    </location>
</feature>
<dbReference type="GO" id="GO:0006817">
    <property type="term" value="P:phosphate ion transport"/>
    <property type="evidence" value="ECO:0007669"/>
    <property type="project" value="UniProtKB-KW"/>
</dbReference>
<evidence type="ECO:0000256" key="5">
    <source>
        <dbReference type="ARBA" id="ARBA00022989"/>
    </source>
</evidence>
<dbReference type="PROSITE" id="PS00217">
    <property type="entry name" value="SUGAR_TRANSPORT_2"/>
    <property type="match status" value="1"/>
</dbReference>
<name>A0AA97PK10_PYRO3</name>
<feature type="transmembrane region" description="Helical" evidence="8">
    <location>
        <begin position="349"/>
        <end position="374"/>
    </location>
</feature>
<protein>
    <submittedName>
        <fullName evidence="10">Inorganic phosphate transporter PHO84</fullName>
    </submittedName>
</protein>
<feature type="transmembrane region" description="Helical" evidence="8">
    <location>
        <begin position="533"/>
        <end position="551"/>
    </location>
</feature>
<dbReference type="Gene3D" id="1.20.1250.20">
    <property type="entry name" value="MFS general substrate transporter like domains"/>
    <property type="match status" value="2"/>
</dbReference>
<dbReference type="InterPro" id="IPR005828">
    <property type="entry name" value="MFS_sugar_transport-like"/>
</dbReference>
<evidence type="ECO:0000256" key="3">
    <source>
        <dbReference type="ARBA" id="ARBA00022592"/>
    </source>
</evidence>
<feature type="region of interest" description="Disordered" evidence="7">
    <location>
        <begin position="564"/>
        <end position="623"/>
    </location>
</feature>
<dbReference type="InterPro" id="IPR005829">
    <property type="entry name" value="Sugar_transporter_CS"/>
</dbReference>
<feature type="region of interest" description="Disordered" evidence="7">
    <location>
        <begin position="790"/>
        <end position="831"/>
    </location>
</feature>
<dbReference type="PANTHER" id="PTHR24064">
    <property type="entry name" value="SOLUTE CARRIER FAMILY 22 MEMBER"/>
    <property type="match status" value="1"/>
</dbReference>
<keyword evidence="2" id="KW-0813">Transport</keyword>
<feature type="transmembrane region" description="Helical" evidence="8">
    <location>
        <begin position="256"/>
        <end position="274"/>
    </location>
</feature>
<sequence length="864" mass="91732">MQKLPGPAIHGSANRTPGGNNAFYNIANDYTHIADLNLRRRLALADIDRIPLGLQHARAVAVAGVGFFLDSYDIFAIDLIVSLLGVVFWQGGQDQAANGFGGNGGRLPSTVDQALKASTSAGIIIGQLIFGCLADAFGRRKMYGIELCIVLVSTLCFALASPSSSISSTGILVFWRLMMGVGIGGDYPLSSVITSEFAPTRWRGAMLAAMFSMQGIGQLIAAVTTLVVTVIFKESFIEVGKASECDATCRLAADRSWRLIVGIGALPACFAMYYRITIPETPRYTLDVAQDIEKAEADVKAYMCSQHEGTVDPLARARAKRLASISLDIPSASWPDVYSYFRQWRHLKILIGTTVPWFSLDLAFYGLGLNTTVVLKLIGYSRHENFYHTLYDNAVGMIILTCAGSLPGYWMSVLTIDTFGRRPIQILGFLVLTILFCILGFAYHHLSGGSMLALYIAAQFFFNFGPNTTTFITPAEVFPTRYRATGHGVSAAMGKIGAILAQGISIPLLERDRPPTASASCEGLACSRSLPKLMLIFAVFMLIGTLTSTLVPETKGATLEELAGELSDSGGGRGGPGSGMGKPSPRGGKGGGDGGVDKGSAGMGSRARRWLRKPFPGGKPAGFQRALARASPRVGIMAGPDVDCREALSRQQMIQSSSGRGFRGPLRGWPFPDVATNLTQEFAGGRTGGKRSSGKSKTKKGAVESGGGGGEMVSDGLTATTGDETDHNDRFAFVGEDAAAMQVLASTHYLAPGWGAGWGRMDRGGRSASKDNMLLQDAARRVPGYENPLGGFTPWQGPGSNPGPCVGRAQGDESPNELPTAPRGQGTDPNTLVVASHSWESFISLISFMVPLPPGHFDSSQQSG</sequence>
<feature type="transmembrane region" description="Helical" evidence="8">
    <location>
        <begin position="205"/>
        <end position="232"/>
    </location>
</feature>
<feature type="transmembrane region" description="Helical" evidence="8">
    <location>
        <begin position="143"/>
        <end position="161"/>
    </location>
</feature>
<evidence type="ECO:0000256" key="4">
    <source>
        <dbReference type="ARBA" id="ARBA00022692"/>
    </source>
</evidence>
<dbReference type="InterPro" id="IPR004738">
    <property type="entry name" value="Phos_permease"/>
</dbReference>
<evidence type="ECO:0000256" key="6">
    <source>
        <dbReference type="ARBA" id="ARBA00023136"/>
    </source>
</evidence>
<organism evidence="10">
    <name type="scientific">Pyricularia oryzae (strain Y34)</name>
    <name type="common">Rice blast fungus</name>
    <name type="synonym">Magnaporthe oryzae</name>
    <dbReference type="NCBI Taxonomy" id="1143189"/>
    <lineage>
        <taxon>Eukaryota</taxon>
        <taxon>Fungi</taxon>
        <taxon>Dikarya</taxon>
        <taxon>Ascomycota</taxon>
        <taxon>Pezizomycotina</taxon>
        <taxon>Sordariomycetes</taxon>
        <taxon>Sordariomycetidae</taxon>
        <taxon>Magnaporthales</taxon>
        <taxon>Pyriculariaceae</taxon>
        <taxon>Pyricularia</taxon>
    </lineage>
</organism>
<proteinExistence type="predicted"/>
<dbReference type="InterPro" id="IPR036259">
    <property type="entry name" value="MFS_trans_sf"/>
</dbReference>
<evidence type="ECO:0000256" key="1">
    <source>
        <dbReference type="ARBA" id="ARBA00004141"/>
    </source>
</evidence>
<accession>A0AA97PK10</accession>
<dbReference type="NCBIfam" id="TIGR00887">
    <property type="entry name" value="2A0109"/>
    <property type="match status" value="1"/>
</dbReference>
<dbReference type="GO" id="GO:0016020">
    <property type="term" value="C:membrane"/>
    <property type="evidence" value="ECO:0007669"/>
    <property type="project" value="UniProtKB-SubCell"/>
</dbReference>
<gene>
    <name evidence="10" type="ORF">OOU_Y34scaffold00590g60</name>
</gene>
<keyword evidence="5 8" id="KW-1133">Transmembrane helix</keyword>
<keyword evidence="6 8" id="KW-0472">Membrane</keyword>
<dbReference type="GO" id="GO:0005315">
    <property type="term" value="F:phosphate transmembrane transporter activity"/>
    <property type="evidence" value="ECO:0007669"/>
    <property type="project" value="InterPro"/>
</dbReference>
<feature type="transmembrane region" description="Helical" evidence="8">
    <location>
        <begin position="426"/>
        <end position="446"/>
    </location>
</feature>
<keyword evidence="3" id="KW-0592">Phosphate transport</keyword>
<feature type="region of interest" description="Disordered" evidence="7">
    <location>
        <begin position="681"/>
        <end position="714"/>
    </location>
</feature>
<evidence type="ECO:0000259" key="9">
    <source>
        <dbReference type="PROSITE" id="PS50850"/>
    </source>
</evidence>